<sequence>MKIQRPGFTLIEAIIYVAIISTILTVSLYFVWNIIGSQIKSGAIIETNQAARYIQQTIAYDFHRAKTLNQISTDQVIITLVDNAQISYVFDRDNKNMTRQVNQETPVVINTAVVAVDGQWSNLSTTQSSTIGLVLQIDYRTTVEQTEWQANISLNTSYDLLLAP</sequence>
<feature type="transmembrane region" description="Helical" evidence="1">
    <location>
        <begin position="7"/>
        <end position="32"/>
    </location>
</feature>
<keyword evidence="1" id="KW-1133">Transmembrane helix</keyword>
<comment type="caution">
    <text evidence="2">The sequence shown here is derived from an EMBL/GenBank/DDBJ whole genome shotgun (WGS) entry which is preliminary data.</text>
</comment>
<dbReference type="AlphaFoldDB" id="A0A2M7VGG9"/>
<proteinExistence type="predicted"/>
<evidence type="ECO:0000313" key="2">
    <source>
        <dbReference type="EMBL" id="PIZ99802.1"/>
    </source>
</evidence>
<evidence type="ECO:0000256" key="1">
    <source>
        <dbReference type="SAM" id="Phobius"/>
    </source>
</evidence>
<gene>
    <name evidence="2" type="ORF">COX77_00415</name>
</gene>
<name>A0A2M7VGG9_9BACT</name>
<reference evidence="3" key="1">
    <citation type="submission" date="2017-09" db="EMBL/GenBank/DDBJ databases">
        <title>Depth-based differentiation of microbial function through sediment-hosted aquifers and enrichment of novel symbionts in the deep terrestrial subsurface.</title>
        <authorList>
            <person name="Probst A.J."/>
            <person name="Ladd B."/>
            <person name="Jarett J.K."/>
            <person name="Geller-Mcgrath D.E."/>
            <person name="Sieber C.M.K."/>
            <person name="Emerson J.B."/>
            <person name="Anantharaman K."/>
            <person name="Thomas B.C."/>
            <person name="Malmstrom R."/>
            <person name="Stieglmeier M."/>
            <person name="Klingl A."/>
            <person name="Woyke T."/>
            <person name="Ryan C.M."/>
            <person name="Banfield J.F."/>
        </authorList>
    </citation>
    <scope>NUCLEOTIDE SEQUENCE [LARGE SCALE GENOMIC DNA]</scope>
</reference>
<dbReference type="EMBL" id="PFPO01000010">
    <property type="protein sequence ID" value="PIZ99802.1"/>
    <property type="molecule type" value="Genomic_DNA"/>
</dbReference>
<evidence type="ECO:0000313" key="3">
    <source>
        <dbReference type="Proteomes" id="UP000230405"/>
    </source>
</evidence>
<protein>
    <recommendedName>
        <fullName evidence="4">Prepilin-type N-terminal cleavage/methylation domain-containing protein</fullName>
    </recommendedName>
</protein>
<dbReference type="Proteomes" id="UP000230405">
    <property type="component" value="Unassembled WGS sequence"/>
</dbReference>
<organism evidence="2 3">
    <name type="scientific">Candidatus Komeilibacteria bacterium CG_4_10_14_0_2_um_filter_37_10</name>
    <dbReference type="NCBI Taxonomy" id="1974470"/>
    <lineage>
        <taxon>Bacteria</taxon>
        <taxon>Candidatus Komeiliibacteriota</taxon>
    </lineage>
</organism>
<keyword evidence="1" id="KW-0472">Membrane</keyword>
<accession>A0A2M7VGG9</accession>
<evidence type="ECO:0008006" key="4">
    <source>
        <dbReference type="Google" id="ProtNLM"/>
    </source>
</evidence>
<keyword evidence="1" id="KW-0812">Transmembrane</keyword>